<keyword evidence="4" id="KW-1185">Reference proteome</keyword>
<organism evidence="3 4">
    <name type="scientific">Asanoa ferruginea</name>
    <dbReference type="NCBI Taxonomy" id="53367"/>
    <lineage>
        <taxon>Bacteria</taxon>
        <taxon>Bacillati</taxon>
        <taxon>Actinomycetota</taxon>
        <taxon>Actinomycetes</taxon>
        <taxon>Micromonosporales</taxon>
        <taxon>Micromonosporaceae</taxon>
        <taxon>Asanoa</taxon>
    </lineage>
</organism>
<dbReference type="EMBL" id="QUMQ01000001">
    <property type="protein sequence ID" value="REF97044.1"/>
    <property type="molecule type" value="Genomic_DNA"/>
</dbReference>
<name>A0A3D9ZKG4_9ACTN</name>
<feature type="domain" description="YdbS-like PH" evidence="2">
    <location>
        <begin position="75"/>
        <end position="149"/>
    </location>
</feature>
<keyword evidence="1" id="KW-0472">Membrane</keyword>
<protein>
    <submittedName>
        <fullName evidence="3">PH (Pleckstrin Homology) domain-containing protein</fullName>
    </submittedName>
</protein>
<reference evidence="3 4" key="1">
    <citation type="submission" date="2018-08" db="EMBL/GenBank/DDBJ databases">
        <title>Sequencing the genomes of 1000 actinobacteria strains.</title>
        <authorList>
            <person name="Klenk H.-P."/>
        </authorList>
    </citation>
    <scope>NUCLEOTIDE SEQUENCE [LARGE SCALE GENOMIC DNA]</scope>
    <source>
        <strain evidence="3 4">DSM 44099</strain>
    </source>
</reference>
<keyword evidence="1" id="KW-0812">Transmembrane</keyword>
<comment type="caution">
    <text evidence="3">The sequence shown here is derived from an EMBL/GenBank/DDBJ whole genome shotgun (WGS) entry which is preliminary data.</text>
</comment>
<evidence type="ECO:0000259" key="2">
    <source>
        <dbReference type="Pfam" id="PF03703"/>
    </source>
</evidence>
<evidence type="ECO:0000256" key="1">
    <source>
        <dbReference type="SAM" id="Phobius"/>
    </source>
</evidence>
<evidence type="ECO:0000313" key="4">
    <source>
        <dbReference type="Proteomes" id="UP000256913"/>
    </source>
</evidence>
<feature type="transmembrane region" description="Helical" evidence="1">
    <location>
        <begin position="53"/>
        <end position="72"/>
    </location>
</feature>
<keyword evidence="1" id="KW-1133">Transmembrane helix</keyword>
<dbReference type="PANTHER" id="PTHR37938">
    <property type="entry name" value="BLL0215 PROTEIN"/>
    <property type="match status" value="1"/>
</dbReference>
<evidence type="ECO:0000313" key="3">
    <source>
        <dbReference type="EMBL" id="REF97044.1"/>
    </source>
</evidence>
<dbReference type="Proteomes" id="UP000256913">
    <property type="component" value="Unassembled WGS sequence"/>
</dbReference>
<dbReference type="RefSeq" id="WP_116068462.1">
    <property type="nucleotide sequence ID" value="NZ_BONB01000035.1"/>
</dbReference>
<proteinExistence type="predicted"/>
<dbReference type="InterPro" id="IPR005182">
    <property type="entry name" value="YdbS-like_PH"/>
</dbReference>
<gene>
    <name evidence="3" type="ORF">DFJ67_3039</name>
</gene>
<dbReference type="OrthoDB" id="4350422at2"/>
<feature type="transmembrane region" description="Helical" evidence="1">
    <location>
        <begin position="25"/>
        <end position="46"/>
    </location>
</feature>
<dbReference type="AlphaFoldDB" id="A0A3D9ZKG4"/>
<accession>A0A3D9ZKG4</accession>
<sequence>MAFPDDVLTSDERVVLHVHPHWKTLARPILLGILVIAAAVVALIFVPSGIGQLIIAAAALIVLVWLLLRPVLVRQTTHYVFTDQRILLQVGIFNRDRHDIPLSRVNDHSMNQHFVERLLGTGTLVIESAGERGQQVLRDIPQVEKVQTLLYELVTADHDRGTLDEGEMRDIMREHRAAEAGGAEPA</sequence>
<dbReference type="PANTHER" id="PTHR37938:SF1">
    <property type="entry name" value="BLL0215 PROTEIN"/>
    <property type="match status" value="1"/>
</dbReference>
<dbReference type="Pfam" id="PF03703">
    <property type="entry name" value="bPH_2"/>
    <property type="match status" value="1"/>
</dbReference>